<dbReference type="InterPro" id="IPR033656">
    <property type="entry name" value="HisRS_anticodon"/>
</dbReference>
<dbReference type="PROSITE" id="PS50862">
    <property type="entry name" value="AA_TRNA_LIGASE_II"/>
    <property type="match status" value="1"/>
</dbReference>
<dbReference type="PANTHER" id="PTHR43707:SF1">
    <property type="entry name" value="HISTIDINE--TRNA LIGASE, MITOCHONDRIAL-RELATED"/>
    <property type="match status" value="1"/>
</dbReference>
<keyword evidence="2 8" id="KW-0436">Ligase</keyword>
<evidence type="ECO:0000256" key="2">
    <source>
        <dbReference type="ARBA" id="ARBA00022598"/>
    </source>
</evidence>
<dbReference type="InterPro" id="IPR045864">
    <property type="entry name" value="aa-tRNA-synth_II/BPL/LPL"/>
</dbReference>
<dbReference type="Gene3D" id="3.30.930.10">
    <property type="entry name" value="Bira Bifunctional Protein, Domain 2"/>
    <property type="match status" value="1"/>
</dbReference>
<dbReference type="PANTHER" id="PTHR43707">
    <property type="entry name" value="HISTIDYL-TRNA SYNTHETASE"/>
    <property type="match status" value="1"/>
</dbReference>
<dbReference type="InterPro" id="IPR004516">
    <property type="entry name" value="HisRS/HisZ"/>
</dbReference>
<keyword evidence="5 8" id="KW-0648">Protein biosynthesis</keyword>
<proteinExistence type="inferred from homology"/>
<evidence type="ECO:0000256" key="9">
    <source>
        <dbReference type="PIRSR" id="PIRSR001549-1"/>
    </source>
</evidence>
<keyword evidence="3 8" id="KW-0547">Nucleotide-binding</keyword>
<name>A0A350HBW3_UNCW3</name>
<reference evidence="11 12" key="1">
    <citation type="journal article" date="2018" name="Nat. Biotechnol.">
        <title>A standardized bacterial taxonomy based on genome phylogeny substantially revises the tree of life.</title>
        <authorList>
            <person name="Parks D.H."/>
            <person name="Chuvochina M."/>
            <person name="Waite D.W."/>
            <person name="Rinke C."/>
            <person name="Skarshewski A."/>
            <person name="Chaumeil P.A."/>
            <person name="Hugenholtz P."/>
        </authorList>
    </citation>
    <scope>NUCLEOTIDE SEQUENCE [LARGE SCALE GENOMIC DNA]</scope>
    <source>
        <strain evidence="11">UBA9956</strain>
    </source>
</reference>
<keyword evidence="6 8" id="KW-0030">Aminoacyl-tRNA synthetase</keyword>
<evidence type="ECO:0000259" key="10">
    <source>
        <dbReference type="PROSITE" id="PS50862"/>
    </source>
</evidence>
<evidence type="ECO:0000256" key="7">
    <source>
        <dbReference type="ARBA" id="ARBA00047639"/>
    </source>
</evidence>
<comment type="subcellular location">
    <subcellularLocation>
        <location evidence="8">Cytoplasm</location>
    </subcellularLocation>
</comment>
<dbReference type="AlphaFoldDB" id="A0A350HBW3"/>
<keyword evidence="8" id="KW-0963">Cytoplasm</keyword>
<dbReference type="HAMAP" id="MF_00127">
    <property type="entry name" value="His_tRNA_synth"/>
    <property type="match status" value="1"/>
</dbReference>
<feature type="binding site" evidence="9">
    <location>
        <position position="112"/>
    </location>
    <ligand>
        <name>L-histidine</name>
        <dbReference type="ChEBI" id="CHEBI:57595"/>
    </ligand>
</feature>
<evidence type="ECO:0000256" key="6">
    <source>
        <dbReference type="ARBA" id="ARBA00023146"/>
    </source>
</evidence>
<dbReference type="GO" id="GO:0004821">
    <property type="term" value="F:histidine-tRNA ligase activity"/>
    <property type="evidence" value="ECO:0007669"/>
    <property type="project" value="UniProtKB-UniRule"/>
</dbReference>
<dbReference type="EC" id="6.1.1.21" evidence="8"/>
<dbReference type="InterPro" id="IPR015807">
    <property type="entry name" value="His-tRNA-ligase"/>
</dbReference>
<comment type="subunit">
    <text evidence="8">Homodimer.</text>
</comment>
<dbReference type="SUPFAM" id="SSF52954">
    <property type="entry name" value="Class II aaRS ABD-related"/>
    <property type="match status" value="1"/>
</dbReference>
<evidence type="ECO:0000256" key="8">
    <source>
        <dbReference type="HAMAP-Rule" id="MF_00127"/>
    </source>
</evidence>
<dbReference type="InterPro" id="IPR006195">
    <property type="entry name" value="aa-tRNA-synth_II"/>
</dbReference>
<evidence type="ECO:0000313" key="12">
    <source>
        <dbReference type="Proteomes" id="UP000264062"/>
    </source>
</evidence>
<dbReference type="InterPro" id="IPR004154">
    <property type="entry name" value="Anticodon-bd"/>
</dbReference>
<dbReference type="Pfam" id="PF13393">
    <property type="entry name" value="tRNA-synt_His"/>
    <property type="match status" value="1"/>
</dbReference>
<dbReference type="Gene3D" id="3.40.50.800">
    <property type="entry name" value="Anticodon-binding domain"/>
    <property type="match status" value="1"/>
</dbReference>
<organism evidence="11 12">
    <name type="scientific">candidate division WOR-3 bacterium</name>
    <dbReference type="NCBI Taxonomy" id="2052148"/>
    <lineage>
        <taxon>Bacteria</taxon>
        <taxon>Bacteria division WOR-3</taxon>
    </lineage>
</organism>
<dbReference type="Pfam" id="PF03129">
    <property type="entry name" value="HGTP_anticodon"/>
    <property type="match status" value="1"/>
</dbReference>
<gene>
    <name evidence="8" type="primary">hisS</name>
    <name evidence="11" type="ORF">DCW38_07625</name>
</gene>
<evidence type="ECO:0000256" key="3">
    <source>
        <dbReference type="ARBA" id="ARBA00022741"/>
    </source>
</evidence>
<accession>A0A350HBW3</accession>
<dbReference type="CDD" id="cd00773">
    <property type="entry name" value="HisRS-like_core"/>
    <property type="match status" value="1"/>
</dbReference>
<dbReference type="EMBL" id="DMZY01000224">
    <property type="protein sequence ID" value="HAV93029.1"/>
    <property type="molecule type" value="Genomic_DNA"/>
</dbReference>
<dbReference type="InterPro" id="IPR041715">
    <property type="entry name" value="HisRS-like_core"/>
</dbReference>
<feature type="binding site" evidence="9">
    <location>
        <position position="126"/>
    </location>
    <ligand>
        <name>L-histidine</name>
        <dbReference type="ChEBI" id="CHEBI:57595"/>
    </ligand>
</feature>
<dbReference type="SUPFAM" id="SSF55681">
    <property type="entry name" value="Class II aaRS and biotin synthetases"/>
    <property type="match status" value="1"/>
</dbReference>
<evidence type="ECO:0000256" key="4">
    <source>
        <dbReference type="ARBA" id="ARBA00022840"/>
    </source>
</evidence>
<dbReference type="NCBIfam" id="TIGR00442">
    <property type="entry name" value="hisS"/>
    <property type="match status" value="1"/>
</dbReference>
<dbReference type="GO" id="GO:0005737">
    <property type="term" value="C:cytoplasm"/>
    <property type="evidence" value="ECO:0007669"/>
    <property type="project" value="UniProtKB-SubCell"/>
</dbReference>
<sequence>MQFERVKGTYDMLGKHAVLFKNVTDKLKITMEGYGFSYAQTAVLQPMEMFKRAVGNETDIVNKEMFEIKSKSGKEYVLKPEETAPLMRSVIESNFVQGLEVKKLYYITPLFRHERPQKGRFREFYQYGVETLNSSDFRRDCELIMLGEGILKAFEIKKYKIEINSIGCRTCRPEYTAKLKKYFSEKSSGLCKQCRVRLDSNPLRVLDCKESACKIVASGAPKMIDSLCEECKTDFERVKGCLDEFKIDYTLNPMIVRGLDYYTKTVFEFIETGDALGSQSTLIGGGRYDMLSKELGGQDMPSCGFAGGIERLILSIPENIRKTIESENVIDAFIVHFGKETAKAAFSLTESLRQRSIRAEILFETDKIKKQLSLASGKARLAVIIGEEEIKDKTVLIKNLADQKQEKIEFNADKIAEYIKGVKDV</sequence>
<dbReference type="Proteomes" id="UP000264062">
    <property type="component" value="Unassembled WGS sequence"/>
</dbReference>
<evidence type="ECO:0000256" key="5">
    <source>
        <dbReference type="ARBA" id="ARBA00022917"/>
    </source>
</evidence>
<dbReference type="GO" id="GO:0005524">
    <property type="term" value="F:ATP binding"/>
    <property type="evidence" value="ECO:0007669"/>
    <property type="project" value="UniProtKB-UniRule"/>
</dbReference>
<dbReference type="PIRSF" id="PIRSF001549">
    <property type="entry name" value="His-tRNA_synth"/>
    <property type="match status" value="1"/>
</dbReference>
<comment type="catalytic activity">
    <reaction evidence="7 8">
        <text>tRNA(His) + L-histidine + ATP = L-histidyl-tRNA(His) + AMP + diphosphate + H(+)</text>
        <dbReference type="Rhea" id="RHEA:17313"/>
        <dbReference type="Rhea" id="RHEA-COMP:9665"/>
        <dbReference type="Rhea" id="RHEA-COMP:9689"/>
        <dbReference type="ChEBI" id="CHEBI:15378"/>
        <dbReference type="ChEBI" id="CHEBI:30616"/>
        <dbReference type="ChEBI" id="CHEBI:33019"/>
        <dbReference type="ChEBI" id="CHEBI:57595"/>
        <dbReference type="ChEBI" id="CHEBI:78442"/>
        <dbReference type="ChEBI" id="CHEBI:78527"/>
        <dbReference type="ChEBI" id="CHEBI:456215"/>
        <dbReference type="EC" id="6.1.1.21"/>
    </reaction>
</comment>
<feature type="binding site" evidence="9">
    <location>
        <begin position="261"/>
        <end position="262"/>
    </location>
    <ligand>
        <name>L-histidine</name>
        <dbReference type="ChEBI" id="CHEBI:57595"/>
    </ligand>
</feature>
<evidence type="ECO:0000313" key="11">
    <source>
        <dbReference type="EMBL" id="HAV93029.1"/>
    </source>
</evidence>
<comment type="similarity">
    <text evidence="1 8">Belongs to the class-II aminoacyl-tRNA synthetase family.</text>
</comment>
<protein>
    <recommendedName>
        <fullName evidence="8">Histidine--tRNA ligase</fullName>
        <ecNumber evidence="8">6.1.1.21</ecNumber>
    </recommendedName>
    <alternativeName>
        <fullName evidence="8">Histidyl-tRNA synthetase</fullName>
        <shortName evidence="8">HisRS</shortName>
    </alternativeName>
</protein>
<keyword evidence="4 8" id="KW-0067">ATP-binding</keyword>
<feature type="binding site" evidence="9">
    <location>
        <position position="130"/>
    </location>
    <ligand>
        <name>L-histidine</name>
        <dbReference type="ChEBI" id="CHEBI:57595"/>
    </ligand>
</feature>
<dbReference type="InterPro" id="IPR036621">
    <property type="entry name" value="Anticodon-bd_dom_sf"/>
</dbReference>
<dbReference type="CDD" id="cd00859">
    <property type="entry name" value="HisRS_anticodon"/>
    <property type="match status" value="1"/>
</dbReference>
<comment type="caution">
    <text evidence="11">The sequence shown here is derived from an EMBL/GenBank/DDBJ whole genome shotgun (WGS) entry which is preliminary data.</text>
</comment>
<feature type="binding site" evidence="9">
    <location>
        <position position="257"/>
    </location>
    <ligand>
        <name>L-histidine</name>
        <dbReference type="ChEBI" id="CHEBI:57595"/>
    </ligand>
</feature>
<dbReference type="GO" id="GO:0006427">
    <property type="term" value="P:histidyl-tRNA aminoacylation"/>
    <property type="evidence" value="ECO:0007669"/>
    <property type="project" value="UniProtKB-UniRule"/>
</dbReference>
<evidence type="ECO:0000256" key="1">
    <source>
        <dbReference type="ARBA" id="ARBA00008226"/>
    </source>
</evidence>
<feature type="domain" description="Aminoacyl-transfer RNA synthetases class-II family profile" evidence="10">
    <location>
        <begin position="19"/>
        <end position="316"/>
    </location>
</feature>
<feature type="binding site" evidence="9">
    <location>
        <begin position="81"/>
        <end position="83"/>
    </location>
    <ligand>
        <name>L-histidine</name>
        <dbReference type="ChEBI" id="CHEBI:57595"/>
    </ligand>
</feature>